<proteinExistence type="predicted"/>
<protein>
    <recommendedName>
        <fullName evidence="1">Tesmin/TSO1-like CXC domain-containing protein</fullName>
    </recommendedName>
</protein>
<evidence type="ECO:0000313" key="3">
    <source>
        <dbReference type="Proteomes" id="UP001159363"/>
    </source>
</evidence>
<reference evidence="2 3" key="1">
    <citation type="submission" date="2023-02" db="EMBL/GenBank/DDBJ databases">
        <title>LHISI_Scaffold_Assembly.</title>
        <authorList>
            <person name="Stuart O.P."/>
            <person name="Cleave R."/>
            <person name="Magrath M.J.L."/>
            <person name="Mikheyev A.S."/>
        </authorList>
    </citation>
    <scope>NUCLEOTIDE SEQUENCE [LARGE SCALE GENOMIC DNA]</scope>
    <source>
        <strain evidence="2">Daus_M_001</strain>
        <tissue evidence="2">Leg muscle</tissue>
    </source>
</reference>
<organism evidence="2 3">
    <name type="scientific">Dryococelus australis</name>
    <dbReference type="NCBI Taxonomy" id="614101"/>
    <lineage>
        <taxon>Eukaryota</taxon>
        <taxon>Metazoa</taxon>
        <taxon>Ecdysozoa</taxon>
        <taxon>Arthropoda</taxon>
        <taxon>Hexapoda</taxon>
        <taxon>Insecta</taxon>
        <taxon>Pterygota</taxon>
        <taxon>Neoptera</taxon>
        <taxon>Polyneoptera</taxon>
        <taxon>Phasmatodea</taxon>
        <taxon>Verophasmatodea</taxon>
        <taxon>Anareolatae</taxon>
        <taxon>Phasmatidae</taxon>
        <taxon>Eurycanthinae</taxon>
        <taxon>Dryococelus</taxon>
    </lineage>
</organism>
<sequence>MEDPLLVEKVAAAKSLVAPASWPLTESAAKYHSFRTYYQISVWKSKETLLTPTEWGWFVKENSYYPTVTDMPPALEWLLKMIHCSCKTQCATMRCGCKQNGLPCSASCGVCQFSGCDNIIVIDNNDCDSDA</sequence>
<evidence type="ECO:0000313" key="2">
    <source>
        <dbReference type="EMBL" id="KAJ8875291.1"/>
    </source>
</evidence>
<feature type="domain" description="Tesmin/TSO1-like CXC" evidence="1">
    <location>
        <begin position="79"/>
        <end position="122"/>
    </location>
</feature>
<accession>A0ABQ9GTC8</accession>
<keyword evidence="3" id="KW-1185">Reference proteome</keyword>
<gene>
    <name evidence="2" type="ORF">PR048_023186</name>
</gene>
<evidence type="ECO:0000259" key="1">
    <source>
        <dbReference type="SMART" id="SM01114"/>
    </source>
</evidence>
<dbReference type="EMBL" id="JARBHB010000009">
    <property type="protein sequence ID" value="KAJ8875291.1"/>
    <property type="molecule type" value="Genomic_DNA"/>
</dbReference>
<comment type="caution">
    <text evidence="2">The sequence shown here is derived from an EMBL/GenBank/DDBJ whole genome shotgun (WGS) entry which is preliminary data.</text>
</comment>
<dbReference type="SMART" id="SM01114">
    <property type="entry name" value="CXC"/>
    <property type="match status" value="1"/>
</dbReference>
<name>A0ABQ9GTC8_9NEOP</name>
<dbReference type="Proteomes" id="UP001159363">
    <property type="component" value="Chromosome 8"/>
</dbReference>
<dbReference type="InterPro" id="IPR033467">
    <property type="entry name" value="Tesmin/TSO1-like_CXC"/>
</dbReference>